<keyword evidence="2 4" id="KW-0833">Ubl conjugation pathway</keyword>
<dbReference type="KEGG" id="tps:THAPSDRAFT_23095"/>
<evidence type="ECO:0000256" key="1">
    <source>
        <dbReference type="ARBA" id="ARBA00022679"/>
    </source>
</evidence>
<dbReference type="PANTHER" id="PTHR24067">
    <property type="entry name" value="UBIQUITIN-CONJUGATING ENZYME E2"/>
    <property type="match status" value="1"/>
</dbReference>
<keyword evidence="6" id="KW-0436">Ligase</keyword>
<dbReference type="SUPFAM" id="SSF54495">
    <property type="entry name" value="UBC-like"/>
    <property type="match status" value="1"/>
</dbReference>
<evidence type="ECO:0000313" key="7">
    <source>
        <dbReference type="Proteomes" id="UP000001449"/>
    </source>
</evidence>
<reference evidence="6 7" key="2">
    <citation type="journal article" date="2008" name="Nature">
        <title>The Phaeodactylum genome reveals the evolutionary history of diatom genomes.</title>
        <authorList>
            <person name="Bowler C."/>
            <person name="Allen A.E."/>
            <person name="Badger J.H."/>
            <person name="Grimwood J."/>
            <person name="Jabbari K."/>
            <person name="Kuo A."/>
            <person name="Maheswari U."/>
            <person name="Martens C."/>
            <person name="Maumus F."/>
            <person name="Otillar R.P."/>
            <person name="Rayko E."/>
            <person name="Salamov A."/>
            <person name="Vandepoele K."/>
            <person name="Beszteri B."/>
            <person name="Gruber A."/>
            <person name="Heijde M."/>
            <person name="Katinka M."/>
            <person name="Mock T."/>
            <person name="Valentin K."/>
            <person name="Verret F."/>
            <person name="Berges J.A."/>
            <person name="Brownlee C."/>
            <person name="Cadoret J.P."/>
            <person name="Chiovitti A."/>
            <person name="Choi C.J."/>
            <person name="Coesel S."/>
            <person name="De Martino A."/>
            <person name="Detter J.C."/>
            <person name="Durkin C."/>
            <person name="Falciatore A."/>
            <person name="Fournet J."/>
            <person name="Haruta M."/>
            <person name="Huysman M.J."/>
            <person name="Jenkins B.D."/>
            <person name="Jiroutova K."/>
            <person name="Jorgensen R.E."/>
            <person name="Joubert Y."/>
            <person name="Kaplan A."/>
            <person name="Kroger N."/>
            <person name="Kroth P.G."/>
            <person name="La Roche J."/>
            <person name="Lindquist E."/>
            <person name="Lommer M."/>
            <person name="Martin-Jezequel V."/>
            <person name="Lopez P.J."/>
            <person name="Lucas S."/>
            <person name="Mangogna M."/>
            <person name="McGinnis K."/>
            <person name="Medlin L.K."/>
            <person name="Montsant A."/>
            <person name="Oudot-Le Secq M.P."/>
            <person name="Napoli C."/>
            <person name="Obornik M."/>
            <person name="Parker M.S."/>
            <person name="Petit J.L."/>
            <person name="Porcel B.M."/>
            <person name="Poulsen N."/>
            <person name="Robison M."/>
            <person name="Rychlewski L."/>
            <person name="Rynearson T.A."/>
            <person name="Schmutz J."/>
            <person name="Shapiro H."/>
            <person name="Siaut M."/>
            <person name="Stanley M."/>
            <person name="Sussman M.R."/>
            <person name="Taylor A.R."/>
            <person name="Vardi A."/>
            <person name="von Dassow P."/>
            <person name="Vyverman W."/>
            <person name="Willis A."/>
            <person name="Wyrwicz L.S."/>
            <person name="Rokhsar D.S."/>
            <person name="Weissenbach J."/>
            <person name="Armbrust E.V."/>
            <person name="Green B.R."/>
            <person name="Van de Peer Y."/>
            <person name="Grigoriev I.V."/>
        </authorList>
    </citation>
    <scope>NUCLEOTIDE SEQUENCE [LARGE SCALE GENOMIC DNA]</scope>
    <source>
        <strain evidence="6 7">CCMP1335</strain>
    </source>
</reference>
<evidence type="ECO:0000313" key="6">
    <source>
        <dbReference type="EMBL" id="EED91161.1"/>
    </source>
</evidence>
<dbReference type="InterPro" id="IPR050113">
    <property type="entry name" value="Ub_conjugating_enzyme"/>
</dbReference>
<sequence length="181" mass="20274">MMRNNLGAAKRLRKELQHLEKSSRTNTDDSDIYLRPTSSSSLLHWTALMKGPIDTPYEGGVFRLAIQCGTDYPLAPPTITFQTKIFHPNVHFKNGDVCLDILKKEWSPAWGLQAACRAVLALLSDPDPTSPLNCDAGNMLRGGDEMGYWCTAEMYTVENAYFVRWPDEEEEDGRDSEGSGK</sequence>
<dbReference type="Gene3D" id="3.10.110.10">
    <property type="entry name" value="Ubiquitin Conjugating Enzyme"/>
    <property type="match status" value="1"/>
</dbReference>
<dbReference type="AlphaFoldDB" id="B8C5Q5"/>
<gene>
    <name evidence="6" type="ORF">THAPSDRAFT_23095</name>
</gene>
<dbReference type="EMBL" id="CM000643">
    <property type="protein sequence ID" value="EED91161.1"/>
    <property type="molecule type" value="Genomic_DNA"/>
</dbReference>
<evidence type="ECO:0000256" key="3">
    <source>
        <dbReference type="PROSITE-ProRule" id="PRU10133"/>
    </source>
</evidence>
<dbReference type="HOGENOM" id="CLU_030988_13_0_1"/>
<evidence type="ECO:0000256" key="2">
    <source>
        <dbReference type="ARBA" id="ARBA00022786"/>
    </source>
</evidence>
<dbReference type="eggNOG" id="KOG0417">
    <property type="taxonomic scope" value="Eukaryota"/>
</dbReference>
<dbReference type="InParanoid" id="B8C5Q5"/>
<dbReference type="FunFam" id="3.10.110.10:FF:000089">
    <property type="entry name" value="Ubiquitin-conjugating enzyme E2 I"/>
    <property type="match status" value="1"/>
</dbReference>
<dbReference type="InterPro" id="IPR023313">
    <property type="entry name" value="UBQ-conjugating_AS"/>
</dbReference>
<evidence type="ECO:0000256" key="4">
    <source>
        <dbReference type="RuleBase" id="RU362109"/>
    </source>
</evidence>
<dbReference type="PaxDb" id="35128-Thaps23095"/>
<name>B8C5Q5_THAPS</name>
<protein>
    <submittedName>
        <fullName evidence="6">Ubiquitin conjugating enzyme</fullName>
        <ecNumber evidence="6">6.3.2.19</ecNumber>
    </submittedName>
</protein>
<reference evidence="6 7" key="1">
    <citation type="journal article" date="2004" name="Science">
        <title>The genome of the diatom Thalassiosira pseudonana: ecology, evolution, and metabolism.</title>
        <authorList>
            <person name="Armbrust E.V."/>
            <person name="Berges J.A."/>
            <person name="Bowler C."/>
            <person name="Green B.R."/>
            <person name="Martinez D."/>
            <person name="Putnam N.H."/>
            <person name="Zhou S."/>
            <person name="Allen A.E."/>
            <person name="Apt K.E."/>
            <person name="Bechner M."/>
            <person name="Brzezinski M.A."/>
            <person name="Chaal B.K."/>
            <person name="Chiovitti A."/>
            <person name="Davis A.K."/>
            <person name="Demarest M.S."/>
            <person name="Detter J.C."/>
            <person name="Glavina T."/>
            <person name="Goodstein D."/>
            <person name="Hadi M.Z."/>
            <person name="Hellsten U."/>
            <person name="Hildebrand M."/>
            <person name="Jenkins B.D."/>
            <person name="Jurka J."/>
            <person name="Kapitonov V.V."/>
            <person name="Kroger N."/>
            <person name="Lau W.W."/>
            <person name="Lane T.W."/>
            <person name="Larimer F.W."/>
            <person name="Lippmeier J.C."/>
            <person name="Lucas S."/>
            <person name="Medina M."/>
            <person name="Montsant A."/>
            <person name="Obornik M."/>
            <person name="Parker M.S."/>
            <person name="Palenik B."/>
            <person name="Pazour G.J."/>
            <person name="Richardson P.M."/>
            <person name="Rynearson T.A."/>
            <person name="Saito M.A."/>
            <person name="Schwartz D.C."/>
            <person name="Thamatrakoln K."/>
            <person name="Valentin K."/>
            <person name="Vardi A."/>
            <person name="Wilkerson F.P."/>
            <person name="Rokhsar D.S."/>
        </authorList>
    </citation>
    <scope>NUCLEOTIDE SEQUENCE [LARGE SCALE GENOMIC DNA]</scope>
    <source>
        <strain evidence="6 7">CCMP1335</strain>
    </source>
</reference>
<dbReference type="GeneID" id="7445929"/>
<dbReference type="GO" id="GO:0005634">
    <property type="term" value="C:nucleus"/>
    <property type="evidence" value="ECO:0000318"/>
    <property type="project" value="GO_Central"/>
</dbReference>
<dbReference type="EC" id="6.3.2.19" evidence="6"/>
<keyword evidence="4" id="KW-0547">Nucleotide-binding</keyword>
<dbReference type="CDD" id="cd23812">
    <property type="entry name" value="UBCc_ScPEX4-like"/>
    <property type="match status" value="1"/>
</dbReference>
<dbReference type="InterPro" id="IPR016135">
    <property type="entry name" value="UBQ-conjugating_enzyme/RWD"/>
</dbReference>
<comment type="similarity">
    <text evidence="4">Belongs to the ubiquitin-conjugating enzyme family.</text>
</comment>
<keyword evidence="1" id="KW-0808">Transferase</keyword>
<keyword evidence="7" id="KW-1185">Reference proteome</keyword>
<keyword evidence="4" id="KW-0067">ATP-binding</keyword>
<dbReference type="RefSeq" id="XP_002291054.1">
    <property type="nucleotide sequence ID" value="XM_002291018.1"/>
</dbReference>
<feature type="domain" description="UBC core" evidence="5">
    <location>
        <begin position="7"/>
        <end position="161"/>
    </location>
</feature>
<dbReference type="FunCoup" id="B8C5Q5">
    <property type="interactions" value="14"/>
</dbReference>
<dbReference type="PROSITE" id="PS00183">
    <property type="entry name" value="UBC_1"/>
    <property type="match status" value="1"/>
</dbReference>
<dbReference type="GO" id="GO:0005524">
    <property type="term" value="F:ATP binding"/>
    <property type="evidence" value="ECO:0007669"/>
    <property type="project" value="UniProtKB-UniRule"/>
</dbReference>
<dbReference type="GO" id="GO:0016874">
    <property type="term" value="F:ligase activity"/>
    <property type="evidence" value="ECO:0007669"/>
    <property type="project" value="UniProtKB-KW"/>
</dbReference>
<dbReference type="GO" id="GO:0061631">
    <property type="term" value="F:ubiquitin conjugating enzyme activity"/>
    <property type="evidence" value="ECO:0000318"/>
    <property type="project" value="GO_Central"/>
</dbReference>
<dbReference type="OMA" id="WRAVMKG"/>
<evidence type="ECO:0000259" key="5">
    <source>
        <dbReference type="PROSITE" id="PS50127"/>
    </source>
</evidence>
<dbReference type="GO" id="GO:0000209">
    <property type="term" value="P:protein polyubiquitination"/>
    <property type="evidence" value="ECO:0000318"/>
    <property type="project" value="GO_Central"/>
</dbReference>
<accession>B8C5Q5</accession>
<dbReference type="STRING" id="35128.B8C5Q5"/>
<dbReference type="PROSITE" id="PS50127">
    <property type="entry name" value="UBC_2"/>
    <property type="match status" value="1"/>
</dbReference>
<proteinExistence type="inferred from homology"/>
<organism evidence="6 7">
    <name type="scientific">Thalassiosira pseudonana</name>
    <name type="common">Marine diatom</name>
    <name type="synonym">Cyclotella nana</name>
    <dbReference type="NCBI Taxonomy" id="35128"/>
    <lineage>
        <taxon>Eukaryota</taxon>
        <taxon>Sar</taxon>
        <taxon>Stramenopiles</taxon>
        <taxon>Ochrophyta</taxon>
        <taxon>Bacillariophyta</taxon>
        <taxon>Coscinodiscophyceae</taxon>
        <taxon>Thalassiosirophycidae</taxon>
        <taxon>Thalassiosirales</taxon>
        <taxon>Thalassiosiraceae</taxon>
        <taxon>Thalassiosira</taxon>
    </lineage>
</organism>
<dbReference type="Pfam" id="PF00179">
    <property type="entry name" value="UQ_con"/>
    <property type="match status" value="1"/>
</dbReference>
<dbReference type="SMART" id="SM00212">
    <property type="entry name" value="UBCc"/>
    <property type="match status" value="1"/>
</dbReference>
<dbReference type="InterPro" id="IPR000608">
    <property type="entry name" value="UBC"/>
</dbReference>
<feature type="active site" description="Glycyl thioester intermediate" evidence="3">
    <location>
        <position position="98"/>
    </location>
</feature>
<dbReference type="Proteomes" id="UP000001449">
    <property type="component" value="Chromosome 6"/>
</dbReference>